<proteinExistence type="inferred from homology"/>
<accession>A0A371JNX9</accession>
<keyword evidence="2" id="KW-0732">Signal</keyword>
<dbReference type="Gene3D" id="3.60.15.10">
    <property type="entry name" value="Ribonuclease Z/Hydroxyacylglutathione hydrolase-like"/>
    <property type="match status" value="1"/>
</dbReference>
<dbReference type="PANTHER" id="PTHR42951">
    <property type="entry name" value="METALLO-BETA-LACTAMASE DOMAIN-CONTAINING"/>
    <property type="match status" value="1"/>
</dbReference>
<comment type="similarity">
    <text evidence="1">Belongs to the metallo-beta-lactamase superfamily. Class-B beta-lactamase family.</text>
</comment>
<dbReference type="PROSITE" id="PS51257">
    <property type="entry name" value="PROKAR_LIPOPROTEIN"/>
    <property type="match status" value="1"/>
</dbReference>
<dbReference type="InterPro" id="IPR050855">
    <property type="entry name" value="NDM-1-like"/>
</dbReference>
<evidence type="ECO:0000256" key="2">
    <source>
        <dbReference type="SAM" id="SignalP"/>
    </source>
</evidence>
<protein>
    <submittedName>
        <fullName evidence="4">MBL fold metallo-hydrolase</fullName>
    </submittedName>
</protein>
<evidence type="ECO:0000256" key="1">
    <source>
        <dbReference type="ARBA" id="ARBA00005250"/>
    </source>
</evidence>
<dbReference type="AlphaFoldDB" id="A0A371JNX9"/>
<dbReference type="InterPro" id="IPR036866">
    <property type="entry name" value="RibonucZ/Hydroxyglut_hydro"/>
</dbReference>
<dbReference type="CDD" id="cd16282">
    <property type="entry name" value="metallo-hydrolase-like_MBL-fold"/>
    <property type="match status" value="1"/>
</dbReference>
<evidence type="ECO:0000259" key="3">
    <source>
        <dbReference type="SMART" id="SM00849"/>
    </source>
</evidence>
<feature type="signal peptide" evidence="2">
    <location>
        <begin position="1"/>
        <end position="20"/>
    </location>
</feature>
<dbReference type="Proteomes" id="UP000261828">
    <property type="component" value="Unassembled WGS sequence"/>
</dbReference>
<evidence type="ECO:0000313" key="5">
    <source>
        <dbReference type="Proteomes" id="UP000261828"/>
    </source>
</evidence>
<evidence type="ECO:0000313" key="4">
    <source>
        <dbReference type="EMBL" id="RDY58942.1"/>
    </source>
</evidence>
<dbReference type="SUPFAM" id="SSF56281">
    <property type="entry name" value="Metallo-hydrolase/oxidoreductase"/>
    <property type="match status" value="1"/>
</dbReference>
<feature type="domain" description="Metallo-beta-lactamase" evidence="3">
    <location>
        <begin position="43"/>
        <end position="227"/>
    </location>
</feature>
<dbReference type="Pfam" id="PF00753">
    <property type="entry name" value="Lactamase_B"/>
    <property type="match status" value="1"/>
</dbReference>
<dbReference type="SMART" id="SM00849">
    <property type="entry name" value="Lactamase_B"/>
    <property type="match status" value="1"/>
</dbReference>
<organism evidence="4 5">
    <name type="scientific">Flagellimonas nanhaiensis</name>
    <dbReference type="NCBI Taxonomy" id="2292706"/>
    <lineage>
        <taxon>Bacteria</taxon>
        <taxon>Pseudomonadati</taxon>
        <taxon>Bacteroidota</taxon>
        <taxon>Flavobacteriia</taxon>
        <taxon>Flavobacteriales</taxon>
        <taxon>Flavobacteriaceae</taxon>
        <taxon>Flagellimonas</taxon>
    </lineage>
</organism>
<reference evidence="4 5" key="1">
    <citation type="submission" date="2018-08" db="EMBL/GenBank/DDBJ databases">
        <title>Muricauda nanhaiensis sp. nov., isolated from seawater of the South China Sea.</title>
        <authorList>
            <person name="Dang Y."/>
        </authorList>
    </citation>
    <scope>NUCLEOTIDE SEQUENCE [LARGE SCALE GENOMIC DNA]</scope>
    <source>
        <strain evidence="4 5">SM1704</strain>
    </source>
</reference>
<comment type="caution">
    <text evidence="4">The sequence shown here is derived from an EMBL/GenBank/DDBJ whole genome shotgun (WGS) entry which is preliminary data.</text>
</comment>
<feature type="chain" id="PRO_5016629512" evidence="2">
    <location>
        <begin position="21"/>
        <end position="297"/>
    </location>
</feature>
<gene>
    <name evidence="4" type="ORF">DX873_13830</name>
</gene>
<sequence length="297" mass="33294">MNMYRITLFALCIFSGCLNAQYENVSISVDTLTTKTYMLTGRGGNIGIYIGADKVFMIDDQFAPLSEKIKTTISSLTDKPIAYLVNTHMHGDHTGGNSNFNSKTTTLVAQDNVRKRLIERGLKNVSEQKMSQKDYEKSLPEITFSKGMTFFDGEETIMLFHVHNAHTDGDTMVYFVNENVLHMGDTYFAGRYPYIDLNNGGSIDGYIAAHRKVLPIIDEKTQIIPGHGRPSTKSELEAYVKILEDLRSLVQKEIAAGKSLEDVKGNSSLTSKYDSTHGNGYIKPDRMRETIYNSLKK</sequence>
<dbReference type="GO" id="GO:0017001">
    <property type="term" value="P:antibiotic catabolic process"/>
    <property type="evidence" value="ECO:0007669"/>
    <property type="project" value="UniProtKB-ARBA"/>
</dbReference>
<keyword evidence="4" id="KW-0378">Hydrolase</keyword>
<dbReference type="OrthoDB" id="9769598at2"/>
<dbReference type="PANTHER" id="PTHR42951:SF4">
    <property type="entry name" value="ACYL-COENZYME A THIOESTERASE MBLAC2"/>
    <property type="match status" value="1"/>
</dbReference>
<dbReference type="GO" id="GO:0016787">
    <property type="term" value="F:hydrolase activity"/>
    <property type="evidence" value="ECO:0007669"/>
    <property type="project" value="UniProtKB-KW"/>
</dbReference>
<keyword evidence="5" id="KW-1185">Reference proteome</keyword>
<name>A0A371JNX9_9FLAO</name>
<dbReference type="EMBL" id="QTJX01000003">
    <property type="protein sequence ID" value="RDY58942.1"/>
    <property type="molecule type" value="Genomic_DNA"/>
</dbReference>
<dbReference type="InterPro" id="IPR001279">
    <property type="entry name" value="Metallo-B-lactamas"/>
</dbReference>